<dbReference type="AlphaFoldDB" id="A0ABD8A6H7"/>
<keyword evidence="1" id="KW-0472">Membrane</keyword>
<organism evidence="2 3">
    <name type="scientific">Methanoculleus palmolei</name>
    <dbReference type="NCBI Taxonomy" id="72612"/>
    <lineage>
        <taxon>Archaea</taxon>
        <taxon>Methanobacteriati</taxon>
        <taxon>Methanobacteriota</taxon>
        <taxon>Stenosarchaea group</taxon>
        <taxon>Methanomicrobia</taxon>
        <taxon>Methanomicrobiales</taxon>
        <taxon>Methanomicrobiaceae</taxon>
        <taxon>Methanoculleus</taxon>
    </lineage>
</organism>
<feature type="transmembrane region" description="Helical" evidence="1">
    <location>
        <begin position="360"/>
        <end position="383"/>
    </location>
</feature>
<feature type="transmembrane region" description="Helical" evidence="1">
    <location>
        <begin position="87"/>
        <end position="105"/>
    </location>
</feature>
<feature type="transmembrane region" description="Helical" evidence="1">
    <location>
        <begin position="192"/>
        <end position="216"/>
    </location>
</feature>
<keyword evidence="1" id="KW-0812">Transmembrane</keyword>
<feature type="transmembrane region" description="Helical" evidence="1">
    <location>
        <begin position="299"/>
        <end position="318"/>
    </location>
</feature>
<keyword evidence="3" id="KW-1185">Reference proteome</keyword>
<feature type="transmembrane region" description="Helical" evidence="1">
    <location>
        <begin position="23"/>
        <end position="44"/>
    </location>
</feature>
<feature type="transmembrane region" description="Helical" evidence="1">
    <location>
        <begin position="129"/>
        <end position="149"/>
    </location>
</feature>
<accession>A0ABD8A6H7</accession>
<dbReference type="Proteomes" id="UP001626603">
    <property type="component" value="Chromosome"/>
</dbReference>
<feature type="transmembrane region" description="Helical" evidence="1">
    <location>
        <begin position="236"/>
        <end position="262"/>
    </location>
</feature>
<sequence>MVCSRDREVAPSGVRSLPGPENWGVWLIALPQTLVAAATITGMAGAASSAVILALPGGFTAWAVVLLLISLVLVFFGRYRGVERASIVMALAIITALVAAAGYVFPGTEPLAAGLVPVLPEGAVFAEPLPWLGFLMSGAAGLVWYSYWLTARGYGAAYSLTHGQEEETVVEKGDLPDLTHLDRIEREHTRDWVRIMTVSTAIASGIVLALLVSLLVLGAELLRPQGLLPEGPEVTAVLSVLLGDVWGPPGAWLMILAAFFAFRSTIVTNLDGWTRMLGEGSIFIARQAKAAGGWISMRFYRFVYLFGLMGALPLLLIVTRPEPVTFLAVAGVIEAIQIPVVAFATLYLNRQTLPAEFKPSLPVVILTFTAGVFFAAFSVYYIATEAAVLFS</sequence>
<protein>
    <recommendedName>
        <fullName evidence="4">Divalent metal cation transporter</fullName>
    </recommendedName>
</protein>
<reference evidence="2 3" key="1">
    <citation type="submission" date="2023-10" db="EMBL/GenBank/DDBJ databases">
        <title>The complete genome sequence of Methanoculleus palmolei DSM 4273.</title>
        <authorList>
            <person name="Lai S.-J."/>
            <person name="You Y.-T."/>
            <person name="Chen S.-C."/>
        </authorList>
    </citation>
    <scope>NUCLEOTIDE SEQUENCE [LARGE SCALE GENOMIC DNA]</scope>
    <source>
        <strain evidence="2 3">DSM 4273</strain>
    </source>
</reference>
<keyword evidence="1" id="KW-1133">Transmembrane helix</keyword>
<dbReference type="EMBL" id="CP137641">
    <property type="protein sequence ID" value="WOX55148.1"/>
    <property type="molecule type" value="Genomic_DNA"/>
</dbReference>
<evidence type="ECO:0000313" key="2">
    <source>
        <dbReference type="EMBL" id="WOX55148.1"/>
    </source>
</evidence>
<gene>
    <name evidence="2" type="ORF">R6Y95_06650</name>
</gene>
<feature type="transmembrane region" description="Helical" evidence="1">
    <location>
        <begin position="50"/>
        <end position="75"/>
    </location>
</feature>
<proteinExistence type="predicted"/>
<feature type="transmembrane region" description="Helical" evidence="1">
    <location>
        <begin position="324"/>
        <end position="348"/>
    </location>
</feature>
<evidence type="ECO:0000256" key="1">
    <source>
        <dbReference type="SAM" id="Phobius"/>
    </source>
</evidence>
<evidence type="ECO:0008006" key="4">
    <source>
        <dbReference type="Google" id="ProtNLM"/>
    </source>
</evidence>
<evidence type="ECO:0000313" key="3">
    <source>
        <dbReference type="Proteomes" id="UP001626603"/>
    </source>
</evidence>
<name>A0ABD8A6H7_9EURY</name>